<dbReference type="VEuPathDB" id="PiroplasmaDB:BEWA_037620"/>
<dbReference type="EMBL" id="ACOU01000002">
    <property type="protein sequence ID" value="EKX73726.1"/>
    <property type="molecule type" value="Genomic_DNA"/>
</dbReference>
<organism evidence="4 5">
    <name type="scientific">Theileria equi strain WA</name>
    <dbReference type="NCBI Taxonomy" id="1537102"/>
    <lineage>
        <taxon>Eukaryota</taxon>
        <taxon>Sar</taxon>
        <taxon>Alveolata</taxon>
        <taxon>Apicomplexa</taxon>
        <taxon>Aconoidasida</taxon>
        <taxon>Piroplasmida</taxon>
        <taxon>Theileriidae</taxon>
        <taxon>Theileria</taxon>
    </lineage>
</organism>
<keyword evidence="5" id="KW-1185">Reference proteome</keyword>
<dbReference type="InterPro" id="IPR019380">
    <property type="entry name" value="Casein_kinase_sb_PP28"/>
</dbReference>
<comment type="caution">
    <text evidence="4">The sequence shown here is derived from an EMBL/GenBank/DDBJ whole genome shotgun (WGS) entry which is preliminary data.</text>
</comment>
<dbReference type="RefSeq" id="XP_004833178.1">
    <property type="nucleotide sequence ID" value="XM_004833121.1"/>
</dbReference>
<dbReference type="InterPro" id="IPR039876">
    <property type="entry name" value="HAP28"/>
</dbReference>
<dbReference type="AlphaFoldDB" id="L1LEF6"/>
<dbReference type="OrthoDB" id="361764at2759"/>
<evidence type="ECO:0000313" key="5">
    <source>
        <dbReference type="Proteomes" id="UP000031512"/>
    </source>
</evidence>
<dbReference type="GeneID" id="15806649"/>
<dbReference type="KEGG" id="beq:BEWA_037620"/>
<feature type="coiled-coil region" evidence="1">
    <location>
        <begin position="100"/>
        <end position="157"/>
    </location>
</feature>
<evidence type="ECO:0000256" key="1">
    <source>
        <dbReference type="SAM" id="Coils"/>
    </source>
</evidence>
<feature type="compositionally biased region" description="Basic residues" evidence="2">
    <location>
        <begin position="1"/>
        <end position="19"/>
    </location>
</feature>
<evidence type="ECO:0000259" key="3">
    <source>
        <dbReference type="Pfam" id="PF10252"/>
    </source>
</evidence>
<dbReference type="Proteomes" id="UP000031512">
    <property type="component" value="Unassembled WGS sequence"/>
</dbReference>
<evidence type="ECO:0000256" key="2">
    <source>
        <dbReference type="SAM" id="MobiDB-lite"/>
    </source>
</evidence>
<dbReference type="STRING" id="1537102.L1LEF6"/>
<dbReference type="eggNOG" id="KOG3375">
    <property type="taxonomic scope" value="Eukaryota"/>
</dbReference>
<gene>
    <name evidence="4" type="ORF">BEWA_037620</name>
</gene>
<protein>
    <recommendedName>
        <fullName evidence="3">Casein kinase substrate phosphoprotein PP28 domain-containing protein</fullName>
    </recommendedName>
</protein>
<feature type="compositionally biased region" description="Acidic residues" evidence="2">
    <location>
        <begin position="38"/>
        <end position="64"/>
    </location>
</feature>
<evidence type="ECO:0000313" key="4">
    <source>
        <dbReference type="EMBL" id="EKX73726.1"/>
    </source>
</evidence>
<sequence>MVNKTRGSHKKFSARRRSRYLATEEEIIERNKGIDKNDSDEENSDEEAESSSDPSEEESSEEASSESSADNTHPYLIEVCNPNKNRKSIEKTGIVELSRREREELKRQQFERQKMKLMAEGKLASAKADLERLAKIRKEREEAMARKMEKLKLKEQN</sequence>
<accession>L1LEF6</accession>
<dbReference type="PANTHER" id="PTHR22055">
    <property type="entry name" value="28 KDA HEAT- AND ACID-STABLE PHOSPHOPROTEIN PDGF-ASSOCIATED PROTEIN"/>
    <property type="match status" value="1"/>
</dbReference>
<feature type="region of interest" description="Disordered" evidence="2">
    <location>
        <begin position="1"/>
        <end position="86"/>
    </location>
</feature>
<proteinExistence type="predicted"/>
<keyword evidence="1" id="KW-0175">Coiled coil</keyword>
<reference evidence="4 5" key="1">
    <citation type="journal article" date="2012" name="BMC Genomics">
        <title>Comparative genomic analysis and phylogenetic position of Theileria equi.</title>
        <authorList>
            <person name="Kappmeyer L.S."/>
            <person name="Thiagarajan M."/>
            <person name="Herndon D.R."/>
            <person name="Ramsay J.D."/>
            <person name="Caler E."/>
            <person name="Djikeng A."/>
            <person name="Gillespie J.J."/>
            <person name="Lau A.O."/>
            <person name="Roalson E.H."/>
            <person name="Silva J.C."/>
            <person name="Silva M.G."/>
            <person name="Suarez C.E."/>
            <person name="Ueti M.W."/>
            <person name="Nene V.M."/>
            <person name="Mealey R.H."/>
            <person name="Knowles D.P."/>
            <person name="Brayton K.A."/>
        </authorList>
    </citation>
    <scope>NUCLEOTIDE SEQUENCE [LARGE SCALE GENOMIC DNA]</scope>
    <source>
        <strain evidence="4 5">WA</strain>
    </source>
</reference>
<name>L1LEF6_THEEQ</name>
<feature type="domain" description="Casein kinase substrate phosphoprotein PP28" evidence="3">
    <location>
        <begin position="86"/>
        <end position="150"/>
    </location>
</feature>
<dbReference type="Pfam" id="PF10252">
    <property type="entry name" value="PP28"/>
    <property type="match status" value="1"/>
</dbReference>
<feature type="compositionally biased region" description="Basic and acidic residues" evidence="2">
    <location>
        <begin position="28"/>
        <end position="37"/>
    </location>
</feature>